<dbReference type="EMBL" id="JABWDY010032240">
    <property type="protein sequence ID" value="KAF5184326.1"/>
    <property type="molecule type" value="Genomic_DNA"/>
</dbReference>
<comment type="caution">
    <text evidence="1">The sequence shown here is derived from an EMBL/GenBank/DDBJ whole genome shotgun (WGS) entry which is preliminary data.</text>
</comment>
<gene>
    <name evidence="1" type="ORF">FRX31_026089</name>
</gene>
<keyword evidence="2" id="KW-1185">Reference proteome</keyword>
<name>A0A7J6VGT6_THATH</name>
<reference evidence="1 2" key="1">
    <citation type="submission" date="2020-06" db="EMBL/GenBank/DDBJ databases">
        <title>Transcriptomic and genomic resources for Thalictrum thalictroides and T. hernandezii: Facilitating candidate gene discovery in an emerging model plant lineage.</title>
        <authorList>
            <person name="Arias T."/>
            <person name="Riano-Pachon D.M."/>
            <person name="Di Stilio V.S."/>
        </authorList>
    </citation>
    <scope>NUCLEOTIDE SEQUENCE [LARGE SCALE GENOMIC DNA]</scope>
    <source>
        <strain evidence="2">cv. WT478/WT964</strain>
        <tissue evidence="1">Leaves</tissue>
    </source>
</reference>
<evidence type="ECO:0000313" key="1">
    <source>
        <dbReference type="EMBL" id="KAF5184326.1"/>
    </source>
</evidence>
<evidence type="ECO:0000313" key="2">
    <source>
        <dbReference type="Proteomes" id="UP000554482"/>
    </source>
</evidence>
<accession>A0A7J6VGT6</accession>
<proteinExistence type="predicted"/>
<organism evidence="1 2">
    <name type="scientific">Thalictrum thalictroides</name>
    <name type="common">Rue-anemone</name>
    <name type="synonym">Anemone thalictroides</name>
    <dbReference type="NCBI Taxonomy" id="46969"/>
    <lineage>
        <taxon>Eukaryota</taxon>
        <taxon>Viridiplantae</taxon>
        <taxon>Streptophyta</taxon>
        <taxon>Embryophyta</taxon>
        <taxon>Tracheophyta</taxon>
        <taxon>Spermatophyta</taxon>
        <taxon>Magnoliopsida</taxon>
        <taxon>Ranunculales</taxon>
        <taxon>Ranunculaceae</taxon>
        <taxon>Thalictroideae</taxon>
        <taxon>Thalictrum</taxon>
    </lineage>
</organism>
<dbReference type="Proteomes" id="UP000554482">
    <property type="component" value="Unassembled WGS sequence"/>
</dbReference>
<dbReference type="AlphaFoldDB" id="A0A7J6VGT6"/>
<protein>
    <submittedName>
        <fullName evidence="1">Uncharacterized protein</fullName>
    </submittedName>
</protein>
<sequence>MELITWEWCFHDQMYEELITHGEVGISMLPADCADLKNSEVLNPEWLNLITCYSLSRIKTS</sequence>